<dbReference type="InterPro" id="IPR011162">
    <property type="entry name" value="MHC_I/II-like_Ag-recog"/>
</dbReference>
<comment type="subcellular location">
    <subcellularLocation>
        <location evidence="1">Membrane</location>
        <topology evidence="1">Single-pass type I membrane protein</topology>
    </subcellularLocation>
</comment>
<dbReference type="InterPro" id="IPR014745">
    <property type="entry name" value="MHC_II_a/b_N"/>
</dbReference>
<keyword evidence="10" id="KW-0491">MHC II</keyword>
<dbReference type="Pfam" id="PF07654">
    <property type="entry name" value="C1-set"/>
    <property type="match status" value="1"/>
</dbReference>
<evidence type="ECO:0008006" key="14">
    <source>
        <dbReference type="Google" id="ProtNLM"/>
    </source>
</evidence>
<reference evidence="13" key="1">
    <citation type="submission" date="2023-09" db="UniProtKB">
        <authorList>
            <consortium name="Ensembl"/>
        </authorList>
    </citation>
    <scope>IDENTIFICATION</scope>
</reference>
<dbReference type="Pfam" id="PF00969">
    <property type="entry name" value="MHC_II_beta"/>
    <property type="match status" value="1"/>
</dbReference>
<feature type="domain" description="MHC class II beta chain N-terminal" evidence="12">
    <location>
        <begin position="46"/>
        <end position="122"/>
    </location>
</feature>
<keyword evidence="4" id="KW-0391">Immunity</keyword>
<dbReference type="GO" id="GO:0002504">
    <property type="term" value="P:antigen processing and presentation of peptide or polysaccharide antigen via MHC class II"/>
    <property type="evidence" value="ECO:0007669"/>
    <property type="project" value="UniProtKB-KW"/>
</dbReference>
<dbReference type="InterPro" id="IPR050160">
    <property type="entry name" value="MHC/Immunoglobulin"/>
</dbReference>
<evidence type="ECO:0000256" key="1">
    <source>
        <dbReference type="ARBA" id="ARBA00004479"/>
    </source>
</evidence>
<comment type="similarity">
    <text evidence="2">Belongs to the MHC class II family.</text>
</comment>
<evidence type="ECO:0000313" key="13">
    <source>
        <dbReference type="Ensembl" id="ENSCCNP00000013125.1"/>
    </source>
</evidence>
<dbReference type="AlphaFoldDB" id="A0A8C0WM67"/>
<keyword evidence="9" id="KW-0325">Glycoprotein</keyword>
<dbReference type="Ensembl" id="ENSCCNT00000017252.1">
    <property type="protein sequence ID" value="ENSCCNP00000013125.1"/>
    <property type="gene ID" value="ENSCCNG00000013640.1"/>
</dbReference>
<dbReference type="GO" id="GO:0042613">
    <property type="term" value="C:MHC class II protein complex"/>
    <property type="evidence" value="ECO:0007669"/>
    <property type="project" value="UniProtKB-KW"/>
</dbReference>
<evidence type="ECO:0000256" key="9">
    <source>
        <dbReference type="ARBA" id="ARBA00023180"/>
    </source>
</evidence>
<accession>A0A8C0WM67</accession>
<keyword evidence="6" id="KW-1064">Adaptive immunity</keyword>
<dbReference type="SUPFAM" id="SSF48726">
    <property type="entry name" value="Immunoglobulin"/>
    <property type="match status" value="1"/>
</dbReference>
<dbReference type="SMART" id="SM00921">
    <property type="entry name" value="MHC_II_beta"/>
    <property type="match status" value="1"/>
</dbReference>
<evidence type="ECO:0000256" key="4">
    <source>
        <dbReference type="ARBA" id="ARBA00022859"/>
    </source>
</evidence>
<dbReference type="SUPFAM" id="SSF54452">
    <property type="entry name" value="MHC antigen-recognition domain"/>
    <property type="match status" value="1"/>
</dbReference>
<dbReference type="InterPro" id="IPR003006">
    <property type="entry name" value="Ig/MHC_CS"/>
</dbReference>
<evidence type="ECO:0000256" key="8">
    <source>
        <dbReference type="ARBA" id="ARBA00023157"/>
    </source>
</evidence>
<evidence type="ECO:0000256" key="3">
    <source>
        <dbReference type="ARBA" id="ARBA00022692"/>
    </source>
</evidence>
<dbReference type="InterPro" id="IPR003597">
    <property type="entry name" value="Ig_C1-set"/>
</dbReference>
<dbReference type="GO" id="GO:0002250">
    <property type="term" value="P:adaptive immune response"/>
    <property type="evidence" value="ECO:0007669"/>
    <property type="project" value="UniProtKB-KW"/>
</dbReference>
<keyword evidence="5" id="KW-1133">Transmembrane helix</keyword>
<dbReference type="PANTHER" id="PTHR19944">
    <property type="entry name" value="MHC CLASS II-RELATED"/>
    <property type="match status" value="1"/>
</dbReference>
<proteinExistence type="inferred from homology"/>
<evidence type="ECO:0000256" key="5">
    <source>
        <dbReference type="ARBA" id="ARBA00022989"/>
    </source>
</evidence>
<dbReference type="PANTHER" id="PTHR19944:SF99">
    <property type="entry name" value="HLA CLASS II HISTOCOMPATIBILITY ANTIGEN, DRB1 BETA CHAIN"/>
    <property type="match status" value="1"/>
</dbReference>
<evidence type="ECO:0000256" key="2">
    <source>
        <dbReference type="ARBA" id="ARBA00007394"/>
    </source>
</evidence>
<dbReference type="FunFam" id="3.10.320.10:FF:000001">
    <property type="entry name" value="HLA class II histocompatibility antigen, DRB1-1 beta chain"/>
    <property type="match status" value="1"/>
</dbReference>
<sequence length="251" mass="28606">MLWLFCPTHLIPLSIYPVSFLNLQSPPVKPRGSKKTVPHPLGYVKSECHFSNGTEQVQFLERLIYNQEEYSWFVGEYRAVTELGHPALESYLPLHFNSQKDILEWKLTNVNTHCRYNYRVMETFILQRRVGHGPKASVYPSKTSSLGSTQATLKTSFLSDQEEEEEARIVSIGLLQNGDWDFQTLVMLETVPQSGEVYTCQVEHPSLKIPVTVEWKQVLSGARGFVLGLLFLEVGMFIKFRNPKGKKPVGA</sequence>
<keyword evidence="3" id="KW-0812">Transmembrane</keyword>
<keyword evidence="8" id="KW-1015">Disulfide bond</keyword>
<evidence type="ECO:0000256" key="7">
    <source>
        <dbReference type="ARBA" id="ARBA00023136"/>
    </source>
</evidence>
<dbReference type="InterPro" id="IPR000353">
    <property type="entry name" value="MHC_II_b_N"/>
</dbReference>
<evidence type="ECO:0000256" key="6">
    <source>
        <dbReference type="ARBA" id="ARBA00023130"/>
    </source>
</evidence>
<feature type="domain" description="Immunoglobulin C1-set" evidence="11">
    <location>
        <begin position="150"/>
        <end position="210"/>
    </location>
</feature>
<protein>
    <recommendedName>
        <fullName evidence="14">Ig-like domain-containing protein</fullName>
    </recommendedName>
</protein>
<dbReference type="Gene3D" id="3.10.320.10">
    <property type="entry name" value="Class II Histocompatibility Antigen, M Beta Chain, Chain B, domain 1"/>
    <property type="match status" value="1"/>
</dbReference>
<keyword evidence="7" id="KW-0472">Membrane</keyword>
<dbReference type="PROSITE" id="PS00290">
    <property type="entry name" value="IG_MHC"/>
    <property type="match status" value="1"/>
</dbReference>
<dbReference type="InterPro" id="IPR013783">
    <property type="entry name" value="Ig-like_fold"/>
</dbReference>
<name>A0A8C0WM67_CASCN</name>
<evidence type="ECO:0000259" key="12">
    <source>
        <dbReference type="SMART" id="SM00921"/>
    </source>
</evidence>
<dbReference type="SMART" id="SM00407">
    <property type="entry name" value="IGc1"/>
    <property type="match status" value="1"/>
</dbReference>
<dbReference type="Gene3D" id="2.60.40.10">
    <property type="entry name" value="Immunoglobulins"/>
    <property type="match status" value="1"/>
</dbReference>
<dbReference type="InterPro" id="IPR036179">
    <property type="entry name" value="Ig-like_dom_sf"/>
</dbReference>
<evidence type="ECO:0000259" key="11">
    <source>
        <dbReference type="SMART" id="SM00407"/>
    </source>
</evidence>
<organism evidence="13">
    <name type="scientific">Castor canadensis</name>
    <name type="common">American beaver</name>
    <dbReference type="NCBI Taxonomy" id="51338"/>
    <lineage>
        <taxon>Eukaryota</taxon>
        <taxon>Metazoa</taxon>
        <taxon>Chordata</taxon>
        <taxon>Craniata</taxon>
        <taxon>Vertebrata</taxon>
        <taxon>Euteleostomi</taxon>
        <taxon>Mammalia</taxon>
        <taxon>Eutheria</taxon>
        <taxon>Euarchontoglires</taxon>
        <taxon>Glires</taxon>
        <taxon>Rodentia</taxon>
        <taxon>Castorimorpha</taxon>
        <taxon>Castoridae</taxon>
        <taxon>Castor</taxon>
    </lineage>
</organism>
<evidence type="ECO:0000256" key="10">
    <source>
        <dbReference type="ARBA" id="ARBA00023182"/>
    </source>
</evidence>